<gene>
    <name evidence="1" type="ORF">BD626DRAFT_484020</name>
</gene>
<name>A0A550CQ00_9AGAR</name>
<comment type="caution">
    <text evidence="1">The sequence shown here is derived from an EMBL/GenBank/DDBJ whole genome shotgun (WGS) entry which is preliminary data.</text>
</comment>
<keyword evidence="2" id="KW-1185">Reference proteome</keyword>
<protein>
    <submittedName>
        <fullName evidence="1">Uncharacterized protein</fullName>
    </submittedName>
</protein>
<evidence type="ECO:0000313" key="2">
    <source>
        <dbReference type="Proteomes" id="UP000320762"/>
    </source>
</evidence>
<proteinExistence type="predicted"/>
<dbReference type="Proteomes" id="UP000320762">
    <property type="component" value="Unassembled WGS sequence"/>
</dbReference>
<accession>A0A550CQ00</accession>
<sequence length="171" mass="18966">MQSMSVNVWSMLLGGEVEDSRWKPELKRGDLDLELHSTFPAGYQGDFGNGELKIAPIVVRSPGGRCALKTPASVLIVTGQASRSRGSPPARLALRERGHVSRMPLRSPQMRWTLRTRQVKWHVGRTTYAPSSHSKKGGVRCQWAAILRRVNSAADGRPLCARLSGKWRGRL</sequence>
<dbReference type="AlphaFoldDB" id="A0A550CQ00"/>
<reference evidence="1 2" key="1">
    <citation type="journal article" date="2019" name="New Phytol.">
        <title>Comparative genomics reveals unique wood-decay strategies and fruiting body development in the Schizophyllaceae.</title>
        <authorList>
            <person name="Almasi E."/>
            <person name="Sahu N."/>
            <person name="Krizsan K."/>
            <person name="Balint B."/>
            <person name="Kovacs G.M."/>
            <person name="Kiss B."/>
            <person name="Cseklye J."/>
            <person name="Drula E."/>
            <person name="Henrissat B."/>
            <person name="Nagy I."/>
            <person name="Chovatia M."/>
            <person name="Adam C."/>
            <person name="LaButti K."/>
            <person name="Lipzen A."/>
            <person name="Riley R."/>
            <person name="Grigoriev I.V."/>
            <person name="Nagy L.G."/>
        </authorList>
    </citation>
    <scope>NUCLEOTIDE SEQUENCE [LARGE SCALE GENOMIC DNA]</scope>
    <source>
        <strain evidence="1 2">NL-1724</strain>
    </source>
</reference>
<organism evidence="1 2">
    <name type="scientific">Schizophyllum amplum</name>
    <dbReference type="NCBI Taxonomy" id="97359"/>
    <lineage>
        <taxon>Eukaryota</taxon>
        <taxon>Fungi</taxon>
        <taxon>Dikarya</taxon>
        <taxon>Basidiomycota</taxon>
        <taxon>Agaricomycotina</taxon>
        <taxon>Agaricomycetes</taxon>
        <taxon>Agaricomycetidae</taxon>
        <taxon>Agaricales</taxon>
        <taxon>Schizophyllaceae</taxon>
        <taxon>Schizophyllum</taxon>
    </lineage>
</organism>
<evidence type="ECO:0000313" key="1">
    <source>
        <dbReference type="EMBL" id="TRM66847.1"/>
    </source>
</evidence>
<dbReference type="EMBL" id="VDMD01000003">
    <property type="protein sequence ID" value="TRM66847.1"/>
    <property type="molecule type" value="Genomic_DNA"/>
</dbReference>